<dbReference type="Pfam" id="PF13505">
    <property type="entry name" value="OMP_b-brl"/>
    <property type="match status" value="1"/>
</dbReference>
<dbReference type="Gene3D" id="2.40.160.20">
    <property type="match status" value="1"/>
</dbReference>
<dbReference type="AlphaFoldDB" id="A0AAU6WL32"/>
<evidence type="ECO:0000256" key="1">
    <source>
        <dbReference type="ARBA" id="ARBA00022729"/>
    </source>
</evidence>
<protein>
    <submittedName>
        <fullName evidence="3">Outer membrane beta-barrel protein</fullName>
    </submittedName>
</protein>
<dbReference type="EMBL" id="CP154834">
    <property type="protein sequence ID" value="XAO73210.1"/>
    <property type="molecule type" value="Genomic_DNA"/>
</dbReference>
<evidence type="ECO:0000313" key="4">
    <source>
        <dbReference type="Proteomes" id="UP001463665"/>
    </source>
</evidence>
<name>A0AAU6WL32_9FLAO</name>
<reference evidence="3 4" key="1">
    <citation type="submission" date="2024-04" db="EMBL/GenBank/DDBJ databases">
        <title>Genome sequencing and assembly of rice foliar adapted Chryseobacterium endophyticum OsEnb-ALM-A6.</title>
        <authorList>
            <person name="Kumar S."/>
            <person name="Javed M."/>
            <person name="Chouhan V."/>
            <person name="Charishma K."/>
            <person name="Patel A."/>
            <person name="Kumar M."/>
            <person name="Sahu K.P."/>
            <person name="Kumar A."/>
        </authorList>
    </citation>
    <scope>NUCLEOTIDE SEQUENCE [LARGE SCALE GENOMIC DNA]</scope>
    <source>
        <strain evidence="3 4">OsEnb-ALM-A6</strain>
    </source>
</reference>
<dbReference type="InterPro" id="IPR027385">
    <property type="entry name" value="Beta-barrel_OMP"/>
</dbReference>
<proteinExistence type="predicted"/>
<evidence type="ECO:0000259" key="2">
    <source>
        <dbReference type="Pfam" id="PF13505"/>
    </source>
</evidence>
<dbReference type="Proteomes" id="UP001463665">
    <property type="component" value="Chromosome"/>
</dbReference>
<evidence type="ECO:0000313" key="3">
    <source>
        <dbReference type="EMBL" id="XAO73210.1"/>
    </source>
</evidence>
<accession>A0AAU6WL32</accession>
<dbReference type="RefSeq" id="WP_345765769.1">
    <property type="nucleotide sequence ID" value="NZ_CP154834.1"/>
</dbReference>
<keyword evidence="4" id="KW-1185">Reference proteome</keyword>
<gene>
    <name evidence="3" type="ORF">AAFP95_15645</name>
</gene>
<feature type="domain" description="Outer membrane protein beta-barrel" evidence="2">
    <location>
        <begin position="31"/>
        <end position="230"/>
    </location>
</feature>
<sequence length="243" mass="27449">MKKSSVFNSGLFSLSNFLTNHHEKILIAGAAMLYSFSNAQIKQGTVYVSAEINYNKYDSKSENTTQQNFKIIPTAGIFVAPNLVVGTGLGYTYSKLNYTQALYSGPLISLIDYTGKTNAVTVTPFVRKYWTLSEKFYFFGQLQVPMEFGKLRQDAFVTDVYEPTGYVSYQTLSNDRRHTAIGINVKPGLDYFLNKNWSVEATIGEFGYRSLMHKDEDQLNIKDYNFGLNLSAVSFSVKYVFAK</sequence>
<dbReference type="SUPFAM" id="SSF56925">
    <property type="entry name" value="OMPA-like"/>
    <property type="match status" value="1"/>
</dbReference>
<organism evidence="3 4">
    <name type="scientific">Chryseobacterium endophyticum</name>
    <dbReference type="NCBI Taxonomy" id="1854762"/>
    <lineage>
        <taxon>Bacteria</taxon>
        <taxon>Pseudomonadati</taxon>
        <taxon>Bacteroidota</taxon>
        <taxon>Flavobacteriia</taxon>
        <taxon>Flavobacteriales</taxon>
        <taxon>Weeksellaceae</taxon>
        <taxon>Chryseobacterium group</taxon>
        <taxon>Chryseobacterium</taxon>
    </lineage>
</organism>
<dbReference type="InterPro" id="IPR011250">
    <property type="entry name" value="OMP/PagP_B-barrel"/>
</dbReference>
<keyword evidence="1" id="KW-0732">Signal</keyword>